<name>A0A8T0S169_PANVG</name>
<proteinExistence type="predicted"/>
<dbReference type="EMBL" id="CM029046">
    <property type="protein sequence ID" value="KAG2591937.1"/>
    <property type="molecule type" value="Genomic_DNA"/>
</dbReference>
<feature type="region of interest" description="Disordered" evidence="1">
    <location>
        <begin position="126"/>
        <end position="192"/>
    </location>
</feature>
<keyword evidence="3" id="KW-1185">Reference proteome</keyword>
<feature type="compositionally biased region" description="Basic residues" evidence="1">
    <location>
        <begin position="69"/>
        <end position="79"/>
    </location>
</feature>
<evidence type="ECO:0000256" key="1">
    <source>
        <dbReference type="SAM" id="MobiDB-lite"/>
    </source>
</evidence>
<accession>A0A8T0S169</accession>
<evidence type="ECO:0000313" key="3">
    <source>
        <dbReference type="Proteomes" id="UP000823388"/>
    </source>
</evidence>
<dbReference type="Proteomes" id="UP000823388">
    <property type="component" value="Chromosome 5N"/>
</dbReference>
<feature type="compositionally biased region" description="Low complexity" evidence="1">
    <location>
        <begin position="96"/>
        <end position="109"/>
    </location>
</feature>
<sequence>MKLPSAARRPAGESFVDEQARSASTLDGARGRANRVGTVALLRRGSGRTALLFGHRAGTGALVRRRRSGRAAQLRRRRPCSSVPGGGSIRQRRKASSAAQQEAQAACRAGEGMQRAWRRGDSLLWVRHGGEGPRRPAWRSGDGSGTERRGRGDPRGVARGPAWSKGLRRPAWRSGDGSAAEQGAAAARCAQP</sequence>
<protein>
    <submittedName>
        <fullName evidence="2">Uncharacterized protein</fullName>
    </submittedName>
</protein>
<comment type="caution">
    <text evidence="2">The sequence shown here is derived from an EMBL/GenBank/DDBJ whole genome shotgun (WGS) entry which is preliminary data.</text>
</comment>
<reference evidence="2" key="1">
    <citation type="submission" date="2020-05" db="EMBL/GenBank/DDBJ databases">
        <title>WGS assembly of Panicum virgatum.</title>
        <authorList>
            <person name="Lovell J.T."/>
            <person name="Jenkins J."/>
            <person name="Shu S."/>
            <person name="Juenger T.E."/>
            <person name="Schmutz J."/>
        </authorList>
    </citation>
    <scope>NUCLEOTIDE SEQUENCE</scope>
    <source>
        <strain evidence="2">AP13</strain>
    </source>
</reference>
<feature type="region of interest" description="Disordered" evidence="1">
    <location>
        <begin position="69"/>
        <end position="112"/>
    </location>
</feature>
<feature type="compositionally biased region" description="Low complexity" evidence="1">
    <location>
        <begin position="179"/>
        <end position="192"/>
    </location>
</feature>
<dbReference type="AlphaFoldDB" id="A0A8T0S169"/>
<feature type="compositionally biased region" description="Basic and acidic residues" evidence="1">
    <location>
        <begin position="145"/>
        <end position="156"/>
    </location>
</feature>
<gene>
    <name evidence="2" type="ORF">PVAP13_5NG515300</name>
</gene>
<organism evidence="2 3">
    <name type="scientific">Panicum virgatum</name>
    <name type="common">Blackwell switchgrass</name>
    <dbReference type="NCBI Taxonomy" id="38727"/>
    <lineage>
        <taxon>Eukaryota</taxon>
        <taxon>Viridiplantae</taxon>
        <taxon>Streptophyta</taxon>
        <taxon>Embryophyta</taxon>
        <taxon>Tracheophyta</taxon>
        <taxon>Spermatophyta</taxon>
        <taxon>Magnoliopsida</taxon>
        <taxon>Liliopsida</taxon>
        <taxon>Poales</taxon>
        <taxon>Poaceae</taxon>
        <taxon>PACMAD clade</taxon>
        <taxon>Panicoideae</taxon>
        <taxon>Panicodae</taxon>
        <taxon>Paniceae</taxon>
        <taxon>Panicinae</taxon>
        <taxon>Panicum</taxon>
        <taxon>Panicum sect. Hiantes</taxon>
    </lineage>
</organism>
<evidence type="ECO:0000313" key="2">
    <source>
        <dbReference type="EMBL" id="KAG2591937.1"/>
    </source>
</evidence>
<feature type="region of interest" description="Disordered" evidence="1">
    <location>
        <begin position="1"/>
        <end position="33"/>
    </location>
</feature>